<feature type="transmembrane region" description="Helical" evidence="6">
    <location>
        <begin position="428"/>
        <end position="445"/>
    </location>
</feature>
<feature type="transmembrane region" description="Helical" evidence="6">
    <location>
        <begin position="64"/>
        <end position="81"/>
    </location>
</feature>
<dbReference type="PANTHER" id="PTHR42718">
    <property type="entry name" value="MAJOR FACILITATOR SUPERFAMILY MULTIDRUG TRANSPORTER MFSC"/>
    <property type="match status" value="1"/>
</dbReference>
<dbReference type="Proteomes" id="UP000612808">
    <property type="component" value="Unassembled WGS sequence"/>
</dbReference>
<dbReference type="SUPFAM" id="SSF103473">
    <property type="entry name" value="MFS general substrate transporter"/>
    <property type="match status" value="1"/>
</dbReference>
<dbReference type="EMBL" id="BOMB01000007">
    <property type="protein sequence ID" value="GID10414.1"/>
    <property type="molecule type" value="Genomic_DNA"/>
</dbReference>
<dbReference type="InterPro" id="IPR036259">
    <property type="entry name" value="MFS_trans_sf"/>
</dbReference>
<feature type="transmembrane region" description="Helical" evidence="6">
    <location>
        <begin position="406"/>
        <end position="422"/>
    </location>
</feature>
<feature type="transmembrane region" description="Helical" evidence="6">
    <location>
        <begin position="237"/>
        <end position="254"/>
    </location>
</feature>
<organism evidence="8 9">
    <name type="scientific">Actinocatenispora rupis</name>
    <dbReference type="NCBI Taxonomy" id="519421"/>
    <lineage>
        <taxon>Bacteria</taxon>
        <taxon>Bacillati</taxon>
        <taxon>Actinomycetota</taxon>
        <taxon>Actinomycetes</taxon>
        <taxon>Micromonosporales</taxon>
        <taxon>Micromonosporaceae</taxon>
        <taxon>Actinocatenispora</taxon>
    </lineage>
</organism>
<protein>
    <submittedName>
        <fullName evidence="8">MFS transporter</fullName>
    </submittedName>
</protein>
<name>A0A8J3N8K6_9ACTN</name>
<keyword evidence="5 6" id="KW-0472">Membrane</keyword>
<dbReference type="PANTHER" id="PTHR42718:SF9">
    <property type="entry name" value="MAJOR FACILITATOR SUPERFAMILY MULTIDRUG TRANSPORTER MFSC"/>
    <property type="match status" value="1"/>
</dbReference>
<feature type="transmembrane region" description="Helical" evidence="6">
    <location>
        <begin position="361"/>
        <end position="385"/>
    </location>
</feature>
<dbReference type="InterPro" id="IPR011701">
    <property type="entry name" value="MFS"/>
</dbReference>
<dbReference type="PROSITE" id="PS50850">
    <property type="entry name" value="MFS"/>
    <property type="match status" value="1"/>
</dbReference>
<sequence length="450" mass="45071">MTTTVPASQVSRRHGGERRWPVLVAASMAFGVIQLDVSVVNVAVRPITAELGGGVPGGQWVVDAYTVVFAALMLTAGALGDRYGARRMVLAGFAVFAAASLGCALAPGLGPLIAGRAAQGVGGALLGGCALSLLHHAYPEPRERARAVALWAAGASTTLAGGPVLGGLLTDAFGWRSVFLCTVPVGAVGGWLVARYARPSPRSATRLDPYGQVAAVVALTCLAAGTIEAGTRGGTDPLVLALVAAGVPAAVVFGRRATRDAALAPVFRVRPVRAAMLGGLLVNVGFYGLVFVLGLYLQRHLTPSATGLAFVPMMAAIMVGNVTAARLAHRVGPARLVAAGALVMTLGYVGLVVTGDAGYPAMAAQLVALGGGLGLLVPALTGTVLDGVDASRSGVASGAFTTLRQAGSVLGVALFGTLYAGAGGLRTVVVPAGIGTLAVAALVLVRRPRE</sequence>
<keyword evidence="3 6" id="KW-0812">Transmembrane</keyword>
<evidence type="ECO:0000256" key="6">
    <source>
        <dbReference type="SAM" id="Phobius"/>
    </source>
</evidence>
<evidence type="ECO:0000256" key="1">
    <source>
        <dbReference type="ARBA" id="ARBA00004651"/>
    </source>
</evidence>
<dbReference type="Gene3D" id="1.20.1720.10">
    <property type="entry name" value="Multidrug resistance protein D"/>
    <property type="match status" value="1"/>
</dbReference>
<gene>
    <name evidence="8" type="ORF">Aru02nite_13030</name>
</gene>
<dbReference type="Gene3D" id="1.20.1250.20">
    <property type="entry name" value="MFS general substrate transporter like domains"/>
    <property type="match status" value="1"/>
</dbReference>
<dbReference type="CDD" id="cd17321">
    <property type="entry name" value="MFS_MMR_MDR_like"/>
    <property type="match status" value="1"/>
</dbReference>
<dbReference type="GO" id="GO:0005886">
    <property type="term" value="C:plasma membrane"/>
    <property type="evidence" value="ECO:0007669"/>
    <property type="project" value="UniProtKB-SubCell"/>
</dbReference>
<feature type="transmembrane region" description="Helical" evidence="6">
    <location>
        <begin position="113"/>
        <end position="135"/>
    </location>
</feature>
<keyword evidence="4 6" id="KW-1133">Transmembrane helix</keyword>
<accession>A0A8J3N8K6</accession>
<comment type="caution">
    <text evidence="8">The sequence shown here is derived from an EMBL/GenBank/DDBJ whole genome shotgun (WGS) entry which is preliminary data.</text>
</comment>
<evidence type="ECO:0000313" key="9">
    <source>
        <dbReference type="Proteomes" id="UP000612808"/>
    </source>
</evidence>
<evidence type="ECO:0000259" key="7">
    <source>
        <dbReference type="PROSITE" id="PS50850"/>
    </source>
</evidence>
<dbReference type="InterPro" id="IPR020846">
    <property type="entry name" value="MFS_dom"/>
</dbReference>
<keyword evidence="9" id="KW-1185">Reference proteome</keyword>
<dbReference type="GO" id="GO:0022857">
    <property type="term" value="F:transmembrane transporter activity"/>
    <property type="evidence" value="ECO:0007669"/>
    <property type="project" value="InterPro"/>
</dbReference>
<evidence type="ECO:0000313" key="8">
    <source>
        <dbReference type="EMBL" id="GID10414.1"/>
    </source>
</evidence>
<dbReference type="AlphaFoldDB" id="A0A8J3N8K6"/>
<feature type="transmembrane region" description="Helical" evidence="6">
    <location>
        <begin position="336"/>
        <end position="355"/>
    </location>
</feature>
<reference evidence="8" key="1">
    <citation type="submission" date="2021-01" db="EMBL/GenBank/DDBJ databases">
        <title>Whole genome shotgun sequence of Actinocatenispora rupis NBRC 107355.</title>
        <authorList>
            <person name="Komaki H."/>
            <person name="Tamura T."/>
        </authorList>
    </citation>
    <scope>NUCLEOTIDE SEQUENCE</scope>
    <source>
        <strain evidence="8">NBRC 107355</strain>
    </source>
</reference>
<evidence type="ECO:0000256" key="3">
    <source>
        <dbReference type="ARBA" id="ARBA00022692"/>
    </source>
</evidence>
<feature type="transmembrane region" description="Helical" evidence="6">
    <location>
        <begin position="275"/>
        <end position="297"/>
    </location>
</feature>
<evidence type="ECO:0000256" key="2">
    <source>
        <dbReference type="ARBA" id="ARBA00022448"/>
    </source>
</evidence>
<feature type="transmembrane region" description="Helical" evidence="6">
    <location>
        <begin position="88"/>
        <end position="107"/>
    </location>
</feature>
<comment type="subcellular location">
    <subcellularLocation>
        <location evidence="1">Cell membrane</location>
        <topology evidence="1">Multi-pass membrane protein</topology>
    </subcellularLocation>
</comment>
<feature type="transmembrane region" description="Helical" evidence="6">
    <location>
        <begin position="303"/>
        <end position="324"/>
    </location>
</feature>
<proteinExistence type="predicted"/>
<feature type="transmembrane region" description="Helical" evidence="6">
    <location>
        <begin position="147"/>
        <end position="169"/>
    </location>
</feature>
<evidence type="ECO:0000256" key="4">
    <source>
        <dbReference type="ARBA" id="ARBA00022989"/>
    </source>
</evidence>
<feature type="transmembrane region" description="Helical" evidence="6">
    <location>
        <begin position="209"/>
        <end position="231"/>
    </location>
</feature>
<keyword evidence="2" id="KW-0813">Transport</keyword>
<dbReference type="RefSeq" id="WP_203655650.1">
    <property type="nucleotide sequence ID" value="NZ_BAAAZM010000003.1"/>
</dbReference>
<evidence type="ECO:0000256" key="5">
    <source>
        <dbReference type="ARBA" id="ARBA00023136"/>
    </source>
</evidence>
<feature type="transmembrane region" description="Helical" evidence="6">
    <location>
        <begin position="20"/>
        <end position="44"/>
    </location>
</feature>
<feature type="domain" description="Major facilitator superfamily (MFS) profile" evidence="7">
    <location>
        <begin position="22"/>
        <end position="450"/>
    </location>
</feature>
<feature type="transmembrane region" description="Helical" evidence="6">
    <location>
        <begin position="175"/>
        <end position="197"/>
    </location>
</feature>
<dbReference type="Pfam" id="PF07690">
    <property type="entry name" value="MFS_1"/>
    <property type="match status" value="1"/>
</dbReference>